<name>I6YXJ6_MELRP</name>
<accession>I6YXJ6</accession>
<proteinExistence type="predicted"/>
<dbReference type="KEGG" id="mro:MROS_2067"/>
<dbReference type="OrthoDB" id="597193at2"/>
<dbReference type="Pfam" id="PF06727">
    <property type="entry name" value="DUF1207"/>
    <property type="match status" value="1"/>
</dbReference>
<organism evidence="1 2">
    <name type="scientific">Melioribacter roseus (strain DSM 23840 / JCM 17771 / VKM B-2668 / P3M-2)</name>
    <dbReference type="NCBI Taxonomy" id="1191523"/>
    <lineage>
        <taxon>Bacteria</taxon>
        <taxon>Pseudomonadati</taxon>
        <taxon>Ignavibacteriota</taxon>
        <taxon>Ignavibacteria</taxon>
        <taxon>Ignavibacteriales</taxon>
        <taxon>Melioribacteraceae</taxon>
        <taxon>Melioribacter</taxon>
    </lineage>
</organism>
<dbReference type="HOGENOM" id="CLU_1014919_0_0_10"/>
<evidence type="ECO:0008006" key="3">
    <source>
        <dbReference type="Google" id="ProtNLM"/>
    </source>
</evidence>
<dbReference type="RefSeq" id="WP_014856729.1">
    <property type="nucleotide sequence ID" value="NC_018178.1"/>
</dbReference>
<sequence>MKKFIPVVLLIINVSLKAQGSFQLFPSELNVQPFTANILEAKLGFLFHTSNNELRLDIGNSVDIIRWGSGDEKFSVGADLFTYTLLRSESDFHFPVDAVDYLFGLNASWKVRKGFDSYGLRFRLSHISAHFVDGHFDWETNDWRDGNKPRVYSREFVELIPFYQIKSWRVYAGFTYLFHVDPEYIGKDIYQFGFDYFYDGFFKTNLYPFIAYDIRLQHVEKYTATHNLMAGLKFGKSNGRGVSLYVNYFSGNNFHGEYFDRKDNYFSIGFNLDL</sequence>
<dbReference type="STRING" id="1191523.MROS_2067"/>
<dbReference type="InterPro" id="IPR009599">
    <property type="entry name" value="DUF1207"/>
</dbReference>
<keyword evidence="2" id="KW-1185">Reference proteome</keyword>
<evidence type="ECO:0000313" key="1">
    <source>
        <dbReference type="EMBL" id="AFN75297.1"/>
    </source>
</evidence>
<dbReference type="EMBL" id="CP003557">
    <property type="protein sequence ID" value="AFN75297.1"/>
    <property type="molecule type" value="Genomic_DNA"/>
</dbReference>
<dbReference type="eggNOG" id="ENOG502ZCFG">
    <property type="taxonomic scope" value="Bacteria"/>
</dbReference>
<gene>
    <name evidence="1" type="ordered locus">MROS_2067</name>
</gene>
<dbReference type="AlphaFoldDB" id="I6YXJ6"/>
<reference evidence="1 2" key="1">
    <citation type="journal article" date="2013" name="PLoS ONE">
        <title>Genomic analysis of Melioribacter roseus, facultatively anaerobic organotrophic bacterium representing a novel deep lineage within Bacteriodetes/Chlorobi group.</title>
        <authorList>
            <person name="Kadnikov V.V."/>
            <person name="Mardanov A.V."/>
            <person name="Podosokorskaya O.A."/>
            <person name="Gavrilov S.N."/>
            <person name="Kublanov I.V."/>
            <person name="Beletsky A.V."/>
            <person name="Bonch-Osmolovskaya E.A."/>
            <person name="Ravin N.V."/>
        </authorList>
    </citation>
    <scope>NUCLEOTIDE SEQUENCE [LARGE SCALE GENOMIC DNA]</scope>
    <source>
        <strain evidence="2">JCM 17771 / P3M-2</strain>
    </source>
</reference>
<evidence type="ECO:0000313" key="2">
    <source>
        <dbReference type="Proteomes" id="UP000009011"/>
    </source>
</evidence>
<dbReference type="Proteomes" id="UP000009011">
    <property type="component" value="Chromosome"/>
</dbReference>
<protein>
    <recommendedName>
        <fullName evidence="3">DUF1207 domain-containing protein</fullName>
    </recommendedName>
</protein>